<name>A0A9P4PXV8_9PEZI</name>
<comment type="caution">
    <text evidence="2">The sequence shown here is derived from an EMBL/GenBank/DDBJ whole genome shotgun (WGS) entry which is preliminary data.</text>
</comment>
<reference evidence="2" key="1">
    <citation type="journal article" date="2020" name="Stud. Mycol.">
        <title>101 Dothideomycetes genomes: a test case for predicting lifestyles and emergence of pathogens.</title>
        <authorList>
            <person name="Haridas S."/>
            <person name="Albert R."/>
            <person name="Binder M."/>
            <person name="Bloem J."/>
            <person name="Labutti K."/>
            <person name="Salamov A."/>
            <person name="Andreopoulos B."/>
            <person name="Baker S."/>
            <person name="Barry K."/>
            <person name="Bills G."/>
            <person name="Bluhm B."/>
            <person name="Cannon C."/>
            <person name="Castanera R."/>
            <person name="Culley D."/>
            <person name="Daum C."/>
            <person name="Ezra D."/>
            <person name="Gonzalez J."/>
            <person name="Henrissat B."/>
            <person name="Kuo A."/>
            <person name="Liang C."/>
            <person name="Lipzen A."/>
            <person name="Lutzoni F."/>
            <person name="Magnuson J."/>
            <person name="Mondo S."/>
            <person name="Nolan M."/>
            <person name="Ohm R."/>
            <person name="Pangilinan J."/>
            <person name="Park H.-J."/>
            <person name="Ramirez L."/>
            <person name="Alfaro M."/>
            <person name="Sun H."/>
            <person name="Tritt A."/>
            <person name="Yoshinaga Y."/>
            <person name="Zwiers L.-H."/>
            <person name="Turgeon B."/>
            <person name="Goodwin S."/>
            <person name="Spatafora J."/>
            <person name="Crous P."/>
            <person name="Grigoriev I."/>
        </authorList>
    </citation>
    <scope>NUCLEOTIDE SEQUENCE</scope>
    <source>
        <strain evidence="2">CBS 116435</strain>
    </source>
</reference>
<keyword evidence="1" id="KW-0812">Transmembrane</keyword>
<keyword evidence="1" id="KW-1133">Transmembrane helix</keyword>
<accession>A0A9P4PXV8</accession>
<evidence type="ECO:0000256" key="1">
    <source>
        <dbReference type="SAM" id="Phobius"/>
    </source>
</evidence>
<dbReference type="AlphaFoldDB" id="A0A9P4PXV8"/>
<gene>
    <name evidence="2" type="ORF">K431DRAFT_308338</name>
</gene>
<sequence>MKNTRLHYVTAEGQRSRKRVSVQALGLLLAAGGSVRAILRALERALAEVVVTSLD</sequence>
<protein>
    <submittedName>
        <fullName evidence="2">Uncharacterized protein</fullName>
    </submittedName>
</protein>
<evidence type="ECO:0000313" key="2">
    <source>
        <dbReference type="EMBL" id="KAF2715825.1"/>
    </source>
</evidence>
<dbReference type="EMBL" id="MU004031">
    <property type="protein sequence ID" value="KAF2715825.1"/>
    <property type="molecule type" value="Genomic_DNA"/>
</dbReference>
<evidence type="ECO:0000313" key="3">
    <source>
        <dbReference type="Proteomes" id="UP000799441"/>
    </source>
</evidence>
<keyword evidence="1" id="KW-0472">Membrane</keyword>
<proteinExistence type="predicted"/>
<dbReference type="Proteomes" id="UP000799441">
    <property type="component" value="Unassembled WGS sequence"/>
</dbReference>
<organism evidence="2 3">
    <name type="scientific">Polychaeton citri CBS 116435</name>
    <dbReference type="NCBI Taxonomy" id="1314669"/>
    <lineage>
        <taxon>Eukaryota</taxon>
        <taxon>Fungi</taxon>
        <taxon>Dikarya</taxon>
        <taxon>Ascomycota</taxon>
        <taxon>Pezizomycotina</taxon>
        <taxon>Dothideomycetes</taxon>
        <taxon>Dothideomycetidae</taxon>
        <taxon>Capnodiales</taxon>
        <taxon>Capnodiaceae</taxon>
        <taxon>Polychaeton</taxon>
    </lineage>
</organism>
<keyword evidence="3" id="KW-1185">Reference proteome</keyword>
<feature type="transmembrane region" description="Helical" evidence="1">
    <location>
        <begin position="20"/>
        <end position="39"/>
    </location>
</feature>